<reference evidence="3 4" key="1">
    <citation type="journal article" date="2010" name="Nat. Biotechnol.">
        <title>Genome sequence of the model mushroom Schizophyllum commune.</title>
        <authorList>
            <person name="Ohm R.A."/>
            <person name="de Jong J.F."/>
            <person name="Lugones L.G."/>
            <person name="Aerts A."/>
            <person name="Kothe E."/>
            <person name="Stajich J.E."/>
            <person name="de Vries R.P."/>
            <person name="Record E."/>
            <person name="Levasseur A."/>
            <person name="Baker S.E."/>
            <person name="Bartholomew K.A."/>
            <person name="Coutinho P.M."/>
            <person name="Erdmann S."/>
            <person name="Fowler T.J."/>
            <person name="Gathman A.C."/>
            <person name="Lombard V."/>
            <person name="Henrissat B."/>
            <person name="Knabe N."/>
            <person name="Kuees U."/>
            <person name="Lilly W.W."/>
            <person name="Lindquist E."/>
            <person name="Lucas S."/>
            <person name="Magnuson J.K."/>
            <person name="Piumi F."/>
            <person name="Raudaskoski M."/>
            <person name="Salamov A."/>
            <person name="Schmutz J."/>
            <person name="Schwarze F.W.M.R."/>
            <person name="vanKuyk P.A."/>
            <person name="Horton J.S."/>
            <person name="Grigoriev I.V."/>
            <person name="Woesten H.A.B."/>
        </authorList>
    </citation>
    <scope>NUCLEOTIDE SEQUENCE [LARGE SCALE GENOMIC DNA]</scope>
    <source>
        <strain evidence="4">H4-8 / FGSC 9210</strain>
    </source>
</reference>
<dbReference type="InParanoid" id="D8Q7W7"/>
<keyword evidence="2" id="KW-1133">Transmembrane helix</keyword>
<evidence type="ECO:0000256" key="1">
    <source>
        <dbReference type="SAM" id="MobiDB-lite"/>
    </source>
</evidence>
<dbReference type="AlphaFoldDB" id="D8Q7W7"/>
<feature type="region of interest" description="Disordered" evidence="1">
    <location>
        <begin position="465"/>
        <end position="484"/>
    </location>
</feature>
<evidence type="ECO:0000313" key="4">
    <source>
        <dbReference type="Proteomes" id="UP000007431"/>
    </source>
</evidence>
<organism evidence="4">
    <name type="scientific">Schizophyllum commune (strain H4-8 / FGSC 9210)</name>
    <name type="common">Split gill fungus</name>
    <dbReference type="NCBI Taxonomy" id="578458"/>
    <lineage>
        <taxon>Eukaryota</taxon>
        <taxon>Fungi</taxon>
        <taxon>Dikarya</taxon>
        <taxon>Basidiomycota</taxon>
        <taxon>Agaricomycotina</taxon>
        <taxon>Agaricomycetes</taxon>
        <taxon>Agaricomycetidae</taxon>
        <taxon>Agaricales</taxon>
        <taxon>Schizophyllaceae</taxon>
        <taxon>Schizophyllum</taxon>
    </lineage>
</organism>
<keyword evidence="4" id="KW-1185">Reference proteome</keyword>
<sequence>MDYILERRAVAQQVICSGRAPTLADTLLSWKIAVLWTLGDLVDFAARKAADVGLRSPTELALPLHGYGGLWLLGNGEQMRFLAALRVAAAGHIATGLALSGDDGLFTHNTLLVAHNSIDYPRMRSAVELTSQDTHVLANASIPNGTRKLDLIHSGMGFVDVWLDESAVVLPSTDGLVTTLSVQPGALAVPNLVAAPGGNVTHHQNYSFEKLPTMGPAVLDVAVFDAQHAIRAPLSSDPQPVIYYAEFTPSQLVFLLSVIAIFLYGLICMAQKIFKLACSLGDLSRTSSALSSSTSDTSSVPSIRRTSFDVDPDAYVLRLLDFELLPFHGEDLIVAPLVAGDCTPVIVQGDAILASDSRKKNMVTSQSQEKAPQLSILATDVCVADNPVIQPTTAAMLAFEQDAFQKSPKLSLFERFSVPSIPTKARGALPWSLRRRYSVKEGAPAPLDSSRAKGERFGRLRALLKFGDGPGSEERDDYTREGVE</sequence>
<name>D8Q7W7_SCHCM</name>
<dbReference type="HOGENOM" id="CLU_564005_0_0_1"/>
<evidence type="ECO:0000313" key="3">
    <source>
        <dbReference type="EMBL" id="EFI96500.1"/>
    </source>
</evidence>
<dbReference type="VEuPathDB" id="FungiDB:SCHCODRAFT_02628721"/>
<dbReference type="Proteomes" id="UP000007431">
    <property type="component" value="Unassembled WGS sequence"/>
</dbReference>
<dbReference type="EMBL" id="GL377307">
    <property type="protein sequence ID" value="EFI96500.1"/>
    <property type="molecule type" value="Genomic_DNA"/>
</dbReference>
<protein>
    <submittedName>
        <fullName evidence="3">Uncharacterized protein</fullName>
    </submittedName>
</protein>
<proteinExistence type="predicted"/>
<keyword evidence="2" id="KW-0472">Membrane</keyword>
<feature type="transmembrane region" description="Helical" evidence="2">
    <location>
        <begin position="252"/>
        <end position="270"/>
    </location>
</feature>
<accession>D8Q7W7</accession>
<keyword evidence="2" id="KW-0812">Transmembrane</keyword>
<gene>
    <name evidence="3" type="ORF">SCHCODRAFT_257483</name>
</gene>
<evidence type="ECO:0000256" key="2">
    <source>
        <dbReference type="SAM" id="Phobius"/>
    </source>
</evidence>